<evidence type="ECO:0000256" key="4">
    <source>
        <dbReference type="ARBA" id="ARBA00022655"/>
    </source>
</evidence>
<comment type="pathway">
    <text evidence="1 7">Cofactor biosynthesis; (R)-pantothenate biosynthesis; (R)-pantoate from 3-methyl-2-oxobutanoate: step 1/2.</text>
</comment>
<evidence type="ECO:0000256" key="5">
    <source>
        <dbReference type="ARBA" id="ARBA00022679"/>
    </source>
</evidence>
<name>A0A318JHK8_9NEIS</name>
<dbReference type="GO" id="GO:0032259">
    <property type="term" value="P:methylation"/>
    <property type="evidence" value="ECO:0007669"/>
    <property type="project" value="UniProtKB-KW"/>
</dbReference>
<dbReference type="NCBIfam" id="NF001452">
    <property type="entry name" value="PRK00311.1"/>
    <property type="match status" value="1"/>
</dbReference>
<proteinExistence type="inferred from homology"/>
<accession>A0A318JHK8</accession>
<keyword evidence="7 10" id="KW-0479">Metal-binding</keyword>
<feature type="binding site" evidence="7 10">
    <location>
        <position position="44"/>
    </location>
    <ligand>
        <name>Mg(2+)</name>
        <dbReference type="ChEBI" id="CHEBI:18420"/>
    </ligand>
</feature>
<dbReference type="OrthoDB" id="9781789at2"/>
<evidence type="ECO:0000256" key="9">
    <source>
        <dbReference type="PIRSR" id="PIRSR000388-2"/>
    </source>
</evidence>
<dbReference type="CDD" id="cd06557">
    <property type="entry name" value="KPHMT-like"/>
    <property type="match status" value="1"/>
</dbReference>
<dbReference type="InterPro" id="IPR003700">
    <property type="entry name" value="Pantoate_hydroxy_MeTrfase"/>
</dbReference>
<dbReference type="Pfam" id="PF02548">
    <property type="entry name" value="Pantoate_transf"/>
    <property type="match status" value="1"/>
</dbReference>
<evidence type="ECO:0000313" key="11">
    <source>
        <dbReference type="EMBL" id="PXX49151.1"/>
    </source>
</evidence>
<evidence type="ECO:0000313" key="12">
    <source>
        <dbReference type="Proteomes" id="UP000248395"/>
    </source>
</evidence>
<dbReference type="FunFam" id="3.20.20.60:FF:000003">
    <property type="entry name" value="3-methyl-2-oxobutanoate hydroxymethyltransferase"/>
    <property type="match status" value="1"/>
</dbReference>
<keyword evidence="7 10" id="KW-0460">Magnesium</keyword>
<dbReference type="GO" id="GO:0005737">
    <property type="term" value="C:cytoplasm"/>
    <property type="evidence" value="ECO:0007669"/>
    <property type="project" value="UniProtKB-SubCell"/>
</dbReference>
<evidence type="ECO:0000256" key="1">
    <source>
        <dbReference type="ARBA" id="ARBA00005033"/>
    </source>
</evidence>
<organism evidence="11 12">
    <name type="scientific">Aquitalea magnusonii</name>
    <dbReference type="NCBI Taxonomy" id="332411"/>
    <lineage>
        <taxon>Bacteria</taxon>
        <taxon>Pseudomonadati</taxon>
        <taxon>Pseudomonadota</taxon>
        <taxon>Betaproteobacteria</taxon>
        <taxon>Neisseriales</taxon>
        <taxon>Chromobacteriaceae</taxon>
        <taxon>Aquitalea</taxon>
    </lineage>
</organism>
<comment type="caution">
    <text evidence="11">The sequence shown here is derived from an EMBL/GenBank/DDBJ whole genome shotgun (WGS) entry which is preliminary data.</text>
</comment>
<evidence type="ECO:0000256" key="7">
    <source>
        <dbReference type="HAMAP-Rule" id="MF_00156"/>
    </source>
</evidence>
<dbReference type="Proteomes" id="UP000248395">
    <property type="component" value="Unassembled WGS sequence"/>
</dbReference>
<comment type="function">
    <text evidence="6 7">Catalyzes the reversible reaction in which hydroxymethyl group from 5,10-methylenetetrahydrofolate is transferred onto alpha-ketoisovalerate to form ketopantoate.</text>
</comment>
<dbReference type="GO" id="GO:0000287">
    <property type="term" value="F:magnesium ion binding"/>
    <property type="evidence" value="ECO:0007669"/>
    <property type="project" value="TreeGrafter"/>
</dbReference>
<evidence type="ECO:0000256" key="10">
    <source>
        <dbReference type="PIRSR" id="PIRSR000388-3"/>
    </source>
</evidence>
<dbReference type="Gene3D" id="3.20.20.60">
    <property type="entry name" value="Phosphoenolpyruvate-binding domains"/>
    <property type="match status" value="1"/>
</dbReference>
<keyword evidence="7" id="KW-0963">Cytoplasm</keyword>
<dbReference type="InterPro" id="IPR015813">
    <property type="entry name" value="Pyrv/PenolPyrv_kinase-like_dom"/>
</dbReference>
<comment type="catalytic activity">
    <reaction evidence="7">
        <text>(6R)-5,10-methylene-5,6,7,8-tetrahydrofolate + 3-methyl-2-oxobutanoate + H2O = 2-dehydropantoate + (6S)-5,6,7,8-tetrahydrofolate</text>
        <dbReference type="Rhea" id="RHEA:11824"/>
        <dbReference type="ChEBI" id="CHEBI:11561"/>
        <dbReference type="ChEBI" id="CHEBI:11851"/>
        <dbReference type="ChEBI" id="CHEBI:15377"/>
        <dbReference type="ChEBI" id="CHEBI:15636"/>
        <dbReference type="ChEBI" id="CHEBI:57453"/>
        <dbReference type="EC" id="2.1.2.11"/>
    </reaction>
</comment>
<comment type="cofactor">
    <cofactor evidence="7 10">
        <name>Mg(2+)</name>
        <dbReference type="ChEBI" id="CHEBI:18420"/>
    </cofactor>
    <text evidence="7 10">Binds 1 Mg(2+) ion per subunit.</text>
</comment>
<evidence type="ECO:0000256" key="2">
    <source>
        <dbReference type="ARBA" id="ARBA00008676"/>
    </source>
</evidence>
<dbReference type="EMBL" id="QJKC01000005">
    <property type="protein sequence ID" value="PXX49151.1"/>
    <property type="molecule type" value="Genomic_DNA"/>
</dbReference>
<keyword evidence="4 7" id="KW-0566">Pantothenate biosynthesis</keyword>
<comment type="subcellular location">
    <subcellularLocation>
        <location evidence="7">Cytoplasm</location>
    </subcellularLocation>
</comment>
<protein>
    <recommendedName>
        <fullName evidence="7">3-methyl-2-oxobutanoate hydroxymethyltransferase</fullName>
        <ecNumber evidence="7">2.1.2.11</ecNumber>
    </recommendedName>
    <alternativeName>
        <fullName evidence="7">Ketopantoate hydroxymethyltransferase</fullName>
        <shortName evidence="7">KPHMT</shortName>
    </alternativeName>
</protein>
<dbReference type="PANTHER" id="PTHR20881:SF0">
    <property type="entry name" value="3-METHYL-2-OXOBUTANOATE HYDROXYMETHYLTRANSFERASE"/>
    <property type="match status" value="1"/>
</dbReference>
<dbReference type="InterPro" id="IPR040442">
    <property type="entry name" value="Pyrv_kinase-like_dom_sf"/>
</dbReference>
<dbReference type="EC" id="2.1.2.11" evidence="7"/>
<feature type="binding site" evidence="7 9">
    <location>
        <position position="112"/>
    </location>
    <ligand>
        <name>3-methyl-2-oxobutanoate</name>
        <dbReference type="ChEBI" id="CHEBI:11851"/>
    </ligand>
</feature>
<feature type="binding site" evidence="7 9">
    <location>
        <position position="83"/>
    </location>
    <ligand>
        <name>3-methyl-2-oxobutanoate</name>
        <dbReference type="ChEBI" id="CHEBI:11851"/>
    </ligand>
</feature>
<dbReference type="RefSeq" id="WP_059286563.1">
    <property type="nucleotide sequence ID" value="NZ_LNQU01000091.1"/>
</dbReference>
<keyword evidence="12" id="KW-1185">Reference proteome</keyword>
<feature type="active site" description="Proton acceptor" evidence="7 8">
    <location>
        <position position="181"/>
    </location>
</feature>
<reference evidence="11 12" key="1">
    <citation type="submission" date="2018-05" db="EMBL/GenBank/DDBJ databases">
        <title>Genomic Encyclopedia of Type Strains, Phase IV (KMG-IV): sequencing the most valuable type-strain genomes for metagenomic binning, comparative biology and taxonomic classification.</title>
        <authorList>
            <person name="Goeker M."/>
        </authorList>
    </citation>
    <scope>NUCLEOTIDE SEQUENCE [LARGE SCALE GENOMIC DNA]</scope>
    <source>
        <strain evidence="11 12">DSM 25134</strain>
    </source>
</reference>
<dbReference type="GO" id="GO:0015940">
    <property type="term" value="P:pantothenate biosynthetic process"/>
    <property type="evidence" value="ECO:0007669"/>
    <property type="project" value="UniProtKB-UniRule"/>
</dbReference>
<feature type="binding site" evidence="7 10">
    <location>
        <position position="114"/>
    </location>
    <ligand>
        <name>Mg(2+)</name>
        <dbReference type="ChEBI" id="CHEBI:18420"/>
    </ligand>
</feature>
<dbReference type="UniPathway" id="UPA00028">
    <property type="reaction ID" value="UER00003"/>
</dbReference>
<comment type="similarity">
    <text evidence="2 7">Belongs to the PanB family.</text>
</comment>
<dbReference type="SUPFAM" id="SSF51621">
    <property type="entry name" value="Phosphoenolpyruvate/pyruvate domain"/>
    <property type="match status" value="1"/>
</dbReference>
<dbReference type="GO" id="GO:0008168">
    <property type="term" value="F:methyltransferase activity"/>
    <property type="evidence" value="ECO:0007669"/>
    <property type="project" value="UniProtKB-KW"/>
</dbReference>
<dbReference type="NCBIfam" id="TIGR00222">
    <property type="entry name" value="panB"/>
    <property type="match status" value="1"/>
</dbReference>
<gene>
    <name evidence="7" type="primary">panB</name>
    <name evidence="11" type="ORF">DFR38_105194</name>
</gene>
<keyword evidence="5 7" id="KW-0808">Transferase</keyword>
<sequence>MKITVNTLQKMAAEGQKIVMLTSYDASFSTLLDQAGVEILLVGDSLGMVIQNRDSTLPVTMEEMVYHTRCVAAGAGDAMVLSDLPFGSYQESPQQAFANAARLMQAGAHMVKLEGGRFMAETTRFLVERGIPVCSHIGLTPQFVNTFGGYRVQGKSESDAERLLDDARQLADAGASLVLMECVPADLARRVTEAVDVPTIGIGAGAEVSGQVLVLHDILGVYPGKKARFVKNFMNEAGSIQGAVEAYVKAVKAGTFPAAEHTF</sequence>
<dbReference type="GO" id="GO:0003864">
    <property type="term" value="F:3-methyl-2-oxobutanoate hydroxymethyltransferase activity"/>
    <property type="evidence" value="ECO:0007669"/>
    <property type="project" value="UniProtKB-UniRule"/>
</dbReference>
<dbReference type="HAMAP" id="MF_00156">
    <property type="entry name" value="PanB"/>
    <property type="match status" value="1"/>
</dbReference>
<feature type="binding site" evidence="7 10">
    <location>
        <position position="83"/>
    </location>
    <ligand>
        <name>Mg(2+)</name>
        <dbReference type="ChEBI" id="CHEBI:18420"/>
    </ligand>
</feature>
<evidence type="ECO:0000256" key="3">
    <source>
        <dbReference type="ARBA" id="ARBA00011424"/>
    </source>
</evidence>
<evidence type="ECO:0000256" key="6">
    <source>
        <dbReference type="ARBA" id="ARBA00056497"/>
    </source>
</evidence>
<evidence type="ECO:0000256" key="8">
    <source>
        <dbReference type="PIRSR" id="PIRSR000388-1"/>
    </source>
</evidence>
<dbReference type="AlphaFoldDB" id="A0A318JHK8"/>
<feature type="binding site" evidence="7 9">
    <location>
        <begin position="44"/>
        <end position="45"/>
    </location>
    <ligand>
        <name>3-methyl-2-oxobutanoate</name>
        <dbReference type="ChEBI" id="CHEBI:11851"/>
    </ligand>
</feature>
<comment type="subunit">
    <text evidence="3 7">Homodecamer; pentamer of dimers.</text>
</comment>
<dbReference type="PANTHER" id="PTHR20881">
    <property type="entry name" value="3-METHYL-2-OXOBUTANOATE HYDROXYMETHYLTRANSFERASE"/>
    <property type="match status" value="1"/>
</dbReference>
<dbReference type="PIRSF" id="PIRSF000388">
    <property type="entry name" value="Pantoate_hydroxy_MeTrfase"/>
    <property type="match status" value="1"/>
</dbReference>
<keyword evidence="11" id="KW-0489">Methyltransferase</keyword>